<dbReference type="EMBL" id="JACHKZ010000015">
    <property type="protein sequence ID" value="MBB6578455.1"/>
    <property type="molecule type" value="Genomic_DNA"/>
</dbReference>
<reference evidence="1 2" key="1">
    <citation type="submission" date="2020-08" db="EMBL/GenBank/DDBJ databases">
        <title>Functional genomics of gut bacteria from endangered species of beetles.</title>
        <authorList>
            <person name="Carlos-Shanley C."/>
        </authorList>
    </citation>
    <scope>NUCLEOTIDE SEQUENCE [LARGE SCALE GENOMIC DNA]</scope>
    <source>
        <strain evidence="1 2">S00124</strain>
    </source>
</reference>
<organism evidence="1 2">
    <name type="scientific">Comamonas odontotermitis</name>
    <dbReference type="NCBI Taxonomy" id="379895"/>
    <lineage>
        <taxon>Bacteria</taxon>
        <taxon>Pseudomonadati</taxon>
        <taxon>Pseudomonadota</taxon>
        <taxon>Betaproteobacteria</taxon>
        <taxon>Burkholderiales</taxon>
        <taxon>Comamonadaceae</taxon>
        <taxon>Comamonas</taxon>
    </lineage>
</organism>
<dbReference type="RefSeq" id="WP_184708939.1">
    <property type="nucleotide sequence ID" value="NZ_JACHKZ010000015.1"/>
</dbReference>
<proteinExistence type="predicted"/>
<dbReference type="Proteomes" id="UP000562492">
    <property type="component" value="Unassembled WGS sequence"/>
</dbReference>
<evidence type="ECO:0000313" key="1">
    <source>
        <dbReference type="EMBL" id="MBB6578455.1"/>
    </source>
</evidence>
<keyword evidence="2" id="KW-1185">Reference proteome</keyword>
<protein>
    <submittedName>
        <fullName evidence="1">Broad specificity polyphosphatase/5'/3'-nucleotidase SurE</fullName>
    </submittedName>
</protein>
<gene>
    <name evidence="1" type="ORF">HNP33_002537</name>
</gene>
<name>A0ABR6RH15_9BURK</name>
<evidence type="ECO:0000313" key="2">
    <source>
        <dbReference type="Proteomes" id="UP000562492"/>
    </source>
</evidence>
<comment type="caution">
    <text evidence="1">The sequence shown here is derived from an EMBL/GenBank/DDBJ whole genome shotgun (WGS) entry which is preliminary data.</text>
</comment>
<sequence length="69" mass="7609">MKNQFPANAETMNAIVSGMGALALSMAYALEPEQRAKMAEAIARLTKQAEEQGNTTLETLLMDMHRVIR</sequence>
<accession>A0ABR6RH15</accession>